<accession>A0A7G8BN69</accession>
<organism evidence="1 2">
    <name type="scientific">Alloacidobacterium dinghuense</name>
    <dbReference type="NCBI Taxonomy" id="2763107"/>
    <lineage>
        <taxon>Bacteria</taxon>
        <taxon>Pseudomonadati</taxon>
        <taxon>Acidobacteriota</taxon>
        <taxon>Terriglobia</taxon>
        <taxon>Terriglobales</taxon>
        <taxon>Acidobacteriaceae</taxon>
        <taxon>Alloacidobacterium</taxon>
    </lineage>
</organism>
<protein>
    <submittedName>
        <fullName evidence="1">Uncharacterized protein</fullName>
    </submittedName>
</protein>
<evidence type="ECO:0000313" key="1">
    <source>
        <dbReference type="EMBL" id="QNI33989.1"/>
    </source>
</evidence>
<proteinExistence type="predicted"/>
<dbReference type="RefSeq" id="WP_186745789.1">
    <property type="nucleotide sequence ID" value="NZ_CP060394.1"/>
</dbReference>
<dbReference type="EMBL" id="CP060394">
    <property type="protein sequence ID" value="QNI33989.1"/>
    <property type="molecule type" value="Genomic_DNA"/>
</dbReference>
<dbReference type="Proteomes" id="UP000515312">
    <property type="component" value="Chromosome"/>
</dbReference>
<sequence length="90" mass="10683">MNKILKHSIRVSLKRYLRINDRWRYASVFREQTRGGDRWRTDLIVLDGKPVKCDIGSFYLDYRQDGRRKQVASATRAGRRLMHSGQSKRS</sequence>
<dbReference type="KEGG" id="adin:H7849_08810"/>
<gene>
    <name evidence="1" type="ORF">H7849_08810</name>
</gene>
<keyword evidence="2" id="KW-1185">Reference proteome</keyword>
<name>A0A7G8BN69_9BACT</name>
<dbReference type="AlphaFoldDB" id="A0A7G8BN69"/>
<evidence type="ECO:0000313" key="2">
    <source>
        <dbReference type="Proteomes" id="UP000515312"/>
    </source>
</evidence>
<reference evidence="1 2" key="1">
    <citation type="submission" date="2020-08" db="EMBL/GenBank/DDBJ databases">
        <title>Edaphobacter telluris sp. nov. and Acidobacterium dinghuensis sp. nov., two acidobacteria isolated from forest soil.</title>
        <authorList>
            <person name="Fu J."/>
            <person name="Qiu L."/>
        </authorList>
    </citation>
    <scope>NUCLEOTIDE SEQUENCE [LARGE SCALE GENOMIC DNA]</scope>
    <source>
        <strain evidence="1">4Y35</strain>
    </source>
</reference>